<dbReference type="SUPFAM" id="SSF48317">
    <property type="entry name" value="Acid phosphatase/Vanadium-dependent haloperoxidase"/>
    <property type="match status" value="1"/>
</dbReference>
<evidence type="ECO:0000256" key="7">
    <source>
        <dbReference type="SAM" id="Phobius"/>
    </source>
</evidence>
<evidence type="ECO:0000256" key="5">
    <source>
        <dbReference type="ARBA" id="ARBA00022989"/>
    </source>
</evidence>
<sequence>MNTILKRIENRDIAILKVINNSLRCKTLDFVMPPITYLGSVLFSIVFCIITILHSNETIHDLGVKSCIALAFSSAVTQLIKTSVNRIRPFLKISNLNIKKIGIDEYSFPSGHTTAAFSMAITTALFYPSIAIVSIVLACSVGISRMYLGVHYPTDVLAGSFLGTLSSILVYLFT</sequence>
<keyword evidence="2" id="KW-1003">Cell membrane</keyword>
<feature type="transmembrane region" description="Helical" evidence="7">
    <location>
        <begin position="125"/>
        <end position="144"/>
    </location>
</feature>
<dbReference type="InterPro" id="IPR000326">
    <property type="entry name" value="PAP2/HPO"/>
</dbReference>
<keyword evidence="4" id="KW-0378">Hydrolase</keyword>
<dbReference type="Gene3D" id="1.20.144.10">
    <property type="entry name" value="Phosphatidic acid phosphatase type 2/haloperoxidase"/>
    <property type="match status" value="1"/>
</dbReference>
<dbReference type="PANTHER" id="PTHR14969:SF62">
    <property type="entry name" value="DECAPRENYLPHOSPHORYL-5-PHOSPHORIBOSE PHOSPHATASE RV3807C-RELATED"/>
    <property type="match status" value="1"/>
</dbReference>
<dbReference type="PANTHER" id="PTHR14969">
    <property type="entry name" value="SPHINGOSINE-1-PHOSPHATE PHOSPHOHYDROLASE"/>
    <property type="match status" value="1"/>
</dbReference>
<feature type="transmembrane region" description="Helical" evidence="7">
    <location>
        <begin position="35"/>
        <end position="55"/>
    </location>
</feature>
<organism evidence="9 10">
    <name type="scientific">Clostridium ganghwense</name>
    <dbReference type="NCBI Taxonomy" id="312089"/>
    <lineage>
        <taxon>Bacteria</taxon>
        <taxon>Bacillati</taxon>
        <taxon>Bacillota</taxon>
        <taxon>Clostridia</taxon>
        <taxon>Eubacteriales</taxon>
        <taxon>Clostridiaceae</taxon>
        <taxon>Clostridium</taxon>
    </lineage>
</organism>
<accession>A0ABT4CV99</accession>
<proteinExistence type="predicted"/>
<comment type="caution">
    <text evidence="9">The sequence shown here is derived from an EMBL/GenBank/DDBJ whole genome shotgun (WGS) entry which is preliminary data.</text>
</comment>
<keyword evidence="10" id="KW-1185">Reference proteome</keyword>
<dbReference type="EMBL" id="JAPQES010000006">
    <property type="protein sequence ID" value="MCY6371986.1"/>
    <property type="molecule type" value="Genomic_DNA"/>
</dbReference>
<name>A0ABT4CV99_9CLOT</name>
<dbReference type="Pfam" id="PF01569">
    <property type="entry name" value="PAP2"/>
    <property type="match status" value="1"/>
</dbReference>
<keyword evidence="6 7" id="KW-0472">Membrane</keyword>
<reference evidence="9" key="1">
    <citation type="submission" date="2022-12" db="EMBL/GenBank/DDBJ databases">
        <authorList>
            <person name="Wang J."/>
        </authorList>
    </citation>
    <scope>NUCLEOTIDE SEQUENCE</scope>
    <source>
        <strain evidence="9">HY-42-06</strain>
    </source>
</reference>
<comment type="subcellular location">
    <subcellularLocation>
        <location evidence="1">Cell membrane</location>
        <topology evidence="1">Multi-pass membrane protein</topology>
    </subcellularLocation>
</comment>
<evidence type="ECO:0000256" key="4">
    <source>
        <dbReference type="ARBA" id="ARBA00022801"/>
    </source>
</evidence>
<evidence type="ECO:0000259" key="8">
    <source>
        <dbReference type="SMART" id="SM00014"/>
    </source>
</evidence>
<dbReference type="SMART" id="SM00014">
    <property type="entry name" value="acidPPc"/>
    <property type="match status" value="1"/>
</dbReference>
<keyword evidence="3 7" id="KW-0812">Transmembrane</keyword>
<dbReference type="RefSeq" id="WP_268050897.1">
    <property type="nucleotide sequence ID" value="NZ_JAPQES010000006.1"/>
</dbReference>
<evidence type="ECO:0000256" key="1">
    <source>
        <dbReference type="ARBA" id="ARBA00004651"/>
    </source>
</evidence>
<evidence type="ECO:0000256" key="3">
    <source>
        <dbReference type="ARBA" id="ARBA00022692"/>
    </source>
</evidence>
<feature type="transmembrane region" description="Helical" evidence="7">
    <location>
        <begin position="156"/>
        <end position="173"/>
    </location>
</feature>
<gene>
    <name evidence="9" type="ORF">OXH55_15230</name>
</gene>
<evidence type="ECO:0000313" key="10">
    <source>
        <dbReference type="Proteomes" id="UP001079657"/>
    </source>
</evidence>
<protein>
    <submittedName>
        <fullName evidence="9">Phosphatase PAP2 family protein</fullName>
    </submittedName>
</protein>
<feature type="domain" description="Phosphatidic acid phosphatase type 2/haloperoxidase" evidence="8">
    <location>
        <begin position="62"/>
        <end position="171"/>
    </location>
</feature>
<dbReference type="Proteomes" id="UP001079657">
    <property type="component" value="Unassembled WGS sequence"/>
</dbReference>
<keyword evidence="5 7" id="KW-1133">Transmembrane helix</keyword>
<dbReference type="CDD" id="cd03394">
    <property type="entry name" value="PAP2_like_5"/>
    <property type="match status" value="1"/>
</dbReference>
<evidence type="ECO:0000256" key="6">
    <source>
        <dbReference type="ARBA" id="ARBA00023136"/>
    </source>
</evidence>
<evidence type="ECO:0000256" key="2">
    <source>
        <dbReference type="ARBA" id="ARBA00022475"/>
    </source>
</evidence>
<dbReference type="InterPro" id="IPR036938">
    <property type="entry name" value="PAP2/HPO_sf"/>
</dbReference>
<evidence type="ECO:0000313" key="9">
    <source>
        <dbReference type="EMBL" id="MCY6371986.1"/>
    </source>
</evidence>